<evidence type="ECO:0000256" key="4">
    <source>
        <dbReference type="ARBA" id="ARBA00022679"/>
    </source>
</evidence>
<feature type="compositionally biased region" description="Pro residues" evidence="13">
    <location>
        <begin position="8"/>
        <end position="21"/>
    </location>
</feature>
<evidence type="ECO:0000256" key="3">
    <source>
        <dbReference type="ARBA" id="ARBA00022527"/>
    </source>
</evidence>
<dbReference type="AlphaFoldDB" id="A0A5C3L927"/>
<evidence type="ECO:0000256" key="8">
    <source>
        <dbReference type="ARBA" id="ARBA00023242"/>
    </source>
</evidence>
<dbReference type="InterPro" id="IPR017441">
    <property type="entry name" value="Protein_kinase_ATP_BS"/>
</dbReference>
<keyword evidence="3" id="KW-0723">Serine/threonine-protein kinase</keyword>
<protein>
    <submittedName>
        <fullName evidence="15">Pkinase-domain-containing protein</fullName>
    </submittedName>
</protein>
<dbReference type="EMBL" id="ML210155">
    <property type="protein sequence ID" value="TFK28536.1"/>
    <property type="molecule type" value="Genomic_DNA"/>
</dbReference>
<feature type="domain" description="Protein kinase" evidence="14">
    <location>
        <begin position="149"/>
        <end position="444"/>
    </location>
</feature>
<keyword evidence="5 12" id="KW-0547">Nucleotide-binding</keyword>
<dbReference type="FunFam" id="3.30.200.20:FF:000124">
    <property type="entry name" value="Cyclin-dependent kinase 4"/>
    <property type="match status" value="1"/>
</dbReference>
<dbReference type="GO" id="GO:0005524">
    <property type="term" value="F:ATP binding"/>
    <property type="evidence" value="ECO:0007669"/>
    <property type="project" value="UniProtKB-UniRule"/>
</dbReference>
<dbReference type="SMART" id="SM00220">
    <property type="entry name" value="S_TKc"/>
    <property type="match status" value="1"/>
</dbReference>
<keyword evidence="4" id="KW-0808">Transferase</keyword>
<evidence type="ECO:0000259" key="14">
    <source>
        <dbReference type="PROSITE" id="PS50011"/>
    </source>
</evidence>
<dbReference type="InterPro" id="IPR011009">
    <property type="entry name" value="Kinase-like_dom_sf"/>
</dbReference>
<comment type="similarity">
    <text evidence="2">Belongs to the protein kinase superfamily. CMGC Ser/Thr protein kinase family. CDC2/CDKX subfamily.</text>
</comment>
<name>A0A5C3L927_COPMA</name>
<dbReference type="PROSITE" id="PS50011">
    <property type="entry name" value="PROTEIN_KINASE_DOM"/>
    <property type="match status" value="1"/>
</dbReference>
<dbReference type="OrthoDB" id="28397at2759"/>
<dbReference type="GO" id="GO:0005634">
    <property type="term" value="C:nucleus"/>
    <property type="evidence" value="ECO:0007669"/>
    <property type="project" value="UniProtKB-SubCell"/>
</dbReference>
<organism evidence="15 16">
    <name type="scientific">Coprinopsis marcescibilis</name>
    <name type="common">Agaric fungus</name>
    <name type="synonym">Psathyrella marcescibilis</name>
    <dbReference type="NCBI Taxonomy" id="230819"/>
    <lineage>
        <taxon>Eukaryota</taxon>
        <taxon>Fungi</taxon>
        <taxon>Dikarya</taxon>
        <taxon>Basidiomycota</taxon>
        <taxon>Agaricomycotina</taxon>
        <taxon>Agaricomycetes</taxon>
        <taxon>Agaricomycetidae</taxon>
        <taxon>Agaricales</taxon>
        <taxon>Agaricineae</taxon>
        <taxon>Psathyrellaceae</taxon>
        <taxon>Coprinopsis</taxon>
    </lineage>
</organism>
<dbReference type="PRINTS" id="PR01217">
    <property type="entry name" value="PRICHEXTENSN"/>
</dbReference>
<keyword evidence="16" id="KW-1185">Reference proteome</keyword>
<dbReference type="Gene3D" id="3.30.200.20">
    <property type="entry name" value="Phosphorylase Kinase, domain 1"/>
    <property type="match status" value="1"/>
</dbReference>
<evidence type="ECO:0000256" key="5">
    <source>
        <dbReference type="ARBA" id="ARBA00022741"/>
    </source>
</evidence>
<evidence type="ECO:0000256" key="1">
    <source>
        <dbReference type="ARBA" id="ARBA00004123"/>
    </source>
</evidence>
<feature type="compositionally biased region" description="Gly residues" evidence="13">
    <location>
        <begin position="510"/>
        <end position="532"/>
    </location>
</feature>
<dbReference type="Proteomes" id="UP000307440">
    <property type="component" value="Unassembled WGS sequence"/>
</dbReference>
<evidence type="ECO:0000256" key="11">
    <source>
        <dbReference type="ARBA" id="ARBA00049280"/>
    </source>
</evidence>
<keyword evidence="7 12" id="KW-0067">ATP-binding</keyword>
<feature type="compositionally biased region" description="Basic and acidic residues" evidence="13">
    <location>
        <begin position="121"/>
        <end position="131"/>
    </location>
</feature>
<dbReference type="STRING" id="230819.A0A5C3L927"/>
<evidence type="ECO:0000313" key="16">
    <source>
        <dbReference type="Proteomes" id="UP000307440"/>
    </source>
</evidence>
<dbReference type="GO" id="GO:0008353">
    <property type="term" value="F:RNA polymerase II CTD heptapeptide repeat kinase activity"/>
    <property type="evidence" value="ECO:0007669"/>
    <property type="project" value="UniProtKB-EC"/>
</dbReference>
<dbReference type="InterPro" id="IPR050108">
    <property type="entry name" value="CDK"/>
</dbReference>
<feature type="binding site" evidence="12">
    <location>
        <position position="178"/>
    </location>
    <ligand>
        <name>ATP</name>
        <dbReference type="ChEBI" id="CHEBI:30616"/>
    </ligand>
</feature>
<dbReference type="Gene3D" id="1.10.510.10">
    <property type="entry name" value="Transferase(Phosphotransferase) domain 1"/>
    <property type="match status" value="1"/>
</dbReference>
<dbReference type="InterPro" id="IPR008271">
    <property type="entry name" value="Ser/Thr_kinase_AS"/>
</dbReference>
<dbReference type="FunFam" id="1.10.510.10:FF:000415">
    <property type="entry name" value="CMGC/CDK/CRK7 protein kinase, variant"/>
    <property type="match status" value="1"/>
</dbReference>
<sequence>MDSYKPLSSPPPPSRRTPLPPQKSHELTPPHPQPQAPEPPSEPVEPRPPSDTPPPAPPPDPRLNNSHPPIPIAIKQSQPHLPSKPAFSNSQPPPPPPSQKRFEDRSRPPSNAPPKIRIVRKRESSKRTAKQDLEAYGRKFAGCGSQSDYEVTTKLGEGTFGEVHKARHKTTGAAVALKRILMHHEKEGMPVTALREIKILKSLKHPAIVDILDMFLVRSSEKDPLSVFMVFPYMDHDLAGLLENERVKLQPSQIKLYMKQLLEGTEYMHRNHILHRDMKAANLLISNNGNLRIADFGLARSFDANIVKTGSSKKYTNCVVTRWYRPPELLLGARQYGGEVDIWGIGCVLGEMFTRRPILPGTSDLDQLEKIWYLCGTPTQHTWPNFDALPGCEGIKRFDRNLTRRVKMTYESVGPETADLLDKLLVCNPKERITAAQALEHEYFWTDPLPADPKTLPIYEASHEFDKRGQRSHHPMPGGGPPPNSKQYGKPQDRLPVPQGHPGRRPPHGSGPGFGGPPNGPHFGHGPGGRGAPTGPAGHHNQGPQFNHGRPPPTGPNGNRPGPMGRGGPGGHGGGPGGYGGGPGGYGGGGGGNSHQGPPGSGMPSRSHPSGPPGGGAGGPPFNNRPAGLPTRPGAGLPPKPTAPLGSLPNEPAAMRLARPTPTGPANPGLNYG</sequence>
<feature type="region of interest" description="Disordered" evidence="13">
    <location>
        <begin position="465"/>
        <end position="673"/>
    </location>
</feature>
<feature type="compositionally biased region" description="Gly residues" evidence="13">
    <location>
        <begin position="564"/>
        <end position="594"/>
    </location>
</feature>
<dbReference type="Pfam" id="PF00069">
    <property type="entry name" value="Pkinase"/>
    <property type="match status" value="1"/>
</dbReference>
<dbReference type="CDD" id="cd07866">
    <property type="entry name" value="STKc_BUR1"/>
    <property type="match status" value="1"/>
</dbReference>
<evidence type="ECO:0000256" key="10">
    <source>
        <dbReference type="ARBA" id="ARBA00048367"/>
    </source>
</evidence>
<dbReference type="PROSITE" id="PS00107">
    <property type="entry name" value="PROTEIN_KINASE_ATP"/>
    <property type="match status" value="1"/>
</dbReference>
<evidence type="ECO:0000256" key="9">
    <source>
        <dbReference type="ARBA" id="ARBA00047811"/>
    </source>
</evidence>
<gene>
    <name evidence="15" type="ORF">FA15DRAFT_584323</name>
</gene>
<evidence type="ECO:0000256" key="12">
    <source>
        <dbReference type="PROSITE-ProRule" id="PRU10141"/>
    </source>
</evidence>
<keyword evidence="8" id="KW-0539">Nucleus</keyword>
<feature type="compositionally biased region" description="Pro residues" evidence="13">
    <location>
        <begin position="29"/>
        <end position="61"/>
    </location>
</feature>
<dbReference type="GO" id="GO:0004693">
    <property type="term" value="F:cyclin-dependent protein serine/threonine kinase activity"/>
    <property type="evidence" value="ECO:0007669"/>
    <property type="project" value="UniProtKB-EC"/>
</dbReference>
<keyword evidence="6 15" id="KW-0418">Kinase</keyword>
<dbReference type="PROSITE" id="PS00108">
    <property type="entry name" value="PROTEIN_KINASE_ST"/>
    <property type="match status" value="1"/>
</dbReference>
<reference evidence="15 16" key="1">
    <citation type="journal article" date="2019" name="Nat. Ecol. Evol.">
        <title>Megaphylogeny resolves global patterns of mushroom evolution.</title>
        <authorList>
            <person name="Varga T."/>
            <person name="Krizsan K."/>
            <person name="Foldi C."/>
            <person name="Dima B."/>
            <person name="Sanchez-Garcia M."/>
            <person name="Sanchez-Ramirez S."/>
            <person name="Szollosi G.J."/>
            <person name="Szarkandi J.G."/>
            <person name="Papp V."/>
            <person name="Albert L."/>
            <person name="Andreopoulos W."/>
            <person name="Angelini C."/>
            <person name="Antonin V."/>
            <person name="Barry K.W."/>
            <person name="Bougher N.L."/>
            <person name="Buchanan P."/>
            <person name="Buyck B."/>
            <person name="Bense V."/>
            <person name="Catcheside P."/>
            <person name="Chovatia M."/>
            <person name="Cooper J."/>
            <person name="Damon W."/>
            <person name="Desjardin D."/>
            <person name="Finy P."/>
            <person name="Geml J."/>
            <person name="Haridas S."/>
            <person name="Hughes K."/>
            <person name="Justo A."/>
            <person name="Karasinski D."/>
            <person name="Kautmanova I."/>
            <person name="Kiss B."/>
            <person name="Kocsube S."/>
            <person name="Kotiranta H."/>
            <person name="LaButti K.M."/>
            <person name="Lechner B.E."/>
            <person name="Liimatainen K."/>
            <person name="Lipzen A."/>
            <person name="Lukacs Z."/>
            <person name="Mihaltcheva S."/>
            <person name="Morgado L.N."/>
            <person name="Niskanen T."/>
            <person name="Noordeloos M.E."/>
            <person name="Ohm R.A."/>
            <person name="Ortiz-Santana B."/>
            <person name="Ovrebo C."/>
            <person name="Racz N."/>
            <person name="Riley R."/>
            <person name="Savchenko A."/>
            <person name="Shiryaev A."/>
            <person name="Soop K."/>
            <person name="Spirin V."/>
            <person name="Szebenyi C."/>
            <person name="Tomsovsky M."/>
            <person name="Tulloss R.E."/>
            <person name="Uehling J."/>
            <person name="Grigoriev I.V."/>
            <person name="Vagvolgyi C."/>
            <person name="Papp T."/>
            <person name="Martin F.M."/>
            <person name="Miettinen O."/>
            <person name="Hibbett D.S."/>
            <person name="Nagy L.G."/>
        </authorList>
    </citation>
    <scope>NUCLEOTIDE SEQUENCE [LARGE SCALE GENOMIC DNA]</scope>
    <source>
        <strain evidence="15 16">CBS 121175</strain>
    </source>
</reference>
<comment type="subcellular location">
    <subcellularLocation>
        <location evidence="1">Nucleus</location>
    </subcellularLocation>
</comment>
<accession>A0A5C3L927</accession>
<dbReference type="PANTHER" id="PTHR24056:SF233">
    <property type="entry name" value="CYCLIN-DEPENDENT KINASE 9"/>
    <property type="match status" value="1"/>
</dbReference>
<evidence type="ECO:0000256" key="7">
    <source>
        <dbReference type="ARBA" id="ARBA00022840"/>
    </source>
</evidence>
<comment type="catalytic activity">
    <reaction evidence="10">
        <text>L-seryl-[protein] + ATP = O-phospho-L-seryl-[protein] + ADP + H(+)</text>
        <dbReference type="Rhea" id="RHEA:17989"/>
        <dbReference type="Rhea" id="RHEA-COMP:9863"/>
        <dbReference type="Rhea" id="RHEA-COMP:11604"/>
        <dbReference type="ChEBI" id="CHEBI:15378"/>
        <dbReference type="ChEBI" id="CHEBI:29999"/>
        <dbReference type="ChEBI" id="CHEBI:30616"/>
        <dbReference type="ChEBI" id="CHEBI:83421"/>
        <dbReference type="ChEBI" id="CHEBI:456216"/>
        <dbReference type="EC" id="2.7.11.22"/>
    </reaction>
</comment>
<dbReference type="SUPFAM" id="SSF56112">
    <property type="entry name" value="Protein kinase-like (PK-like)"/>
    <property type="match status" value="1"/>
</dbReference>
<comment type="catalytic activity">
    <reaction evidence="11">
        <text>[DNA-directed RNA polymerase] + ATP = phospho-[DNA-directed RNA polymerase] + ADP + H(+)</text>
        <dbReference type="Rhea" id="RHEA:10216"/>
        <dbReference type="Rhea" id="RHEA-COMP:11321"/>
        <dbReference type="Rhea" id="RHEA-COMP:11322"/>
        <dbReference type="ChEBI" id="CHEBI:15378"/>
        <dbReference type="ChEBI" id="CHEBI:30616"/>
        <dbReference type="ChEBI" id="CHEBI:43176"/>
        <dbReference type="ChEBI" id="CHEBI:68546"/>
        <dbReference type="ChEBI" id="CHEBI:456216"/>
        <dbReference type="EC" id="2.7.11.23"/>
    </reaction>
</comment>
<evidence type="ECO:0000313" key="15">
    <source>
        <dbReference type="EMBL" id="TFK28536.1"/>
    </source>
</evidence>
<dbReference type="PANTHER" id="PTHR24056">
    <property type="entry name" value="CELL DIVISION PROTEIN KINASE"/>
    <property type="match status" value="1"/>
</dbReference>
<proteinExistence type="inferred from homology"/>
<feature type="region of interest" description="Disordered" evidence="13">
    <location>
        <begin position="1"/>
        <end position="131"/>
    </location>
</feature>
<dbReference type="InterPro" id="IPR000719">
    <property type="entry name" value="Prot_kinase_dom"/>
</dbReference>
<evidence type="ECO:0000256" key="6">
    <source>
        <dbReference type="ARBA" id="ARBA00022777"/>
    </source>
</evidence>
<comment type="catalytic activity">
    <reaction evidence="9">
        <text>L-threonyl-[protein] + ATP = O-phospho-L-threonyl-[protein] + ADP + H(+)</text>
        <dbReference type="Rhea" id="RHEA:46608"/>
        <dbReference type="Rhea" id="RHEA-COMP:11060"/>
        <dbReference type="Rhea" id="RHEA-COMP:11605"/>
        <dbReference type="ChEBI" id="CHEBI:15378"/>
        <dbReference type="ChEBI" id="CHEBI:30013"/>
        <dbReference type="ChEBI" id="CHEBI:30616"/>
        <dbReference type="ChEBI" id="CHEBI:61977"/>
        <dbReference type="ChEBI" id="CHEBI:456216"/>
        <dbReference type="EC" id="2.7.11.22"/>
    </reaction>
</comment>
<evidence type="ECO:0000256" key="2">
    <source>
        <dbReference type="ARBA" id="ARBA00006485"/>
    </source>
</evidence>
<evidence type="ECO:0000256" key="13">
    <source>
        <dbReference type="SAM" id="MobiDB-lite"/>
    </source>
</evidence>
<feature type="compositionally biased region" description="Polar residues" evidence="13">
    <location>
        <begin position="75"/>
        <end position="90"/>
    </location>
</feature>
<feature type="compositionally biased region" description="Low complexity" evidence="13">
    <location>
        <begin position="595"/>
        <end position="609"/>
    </location>
</feature>